<dbReference type="Proteomes" id="UP000070444">
    <property type="component" value="Unassembled WGS sequence"/>
</dbReference>
<dbReference type="AlphaFoldDB" id="A0A137PDG8"/>
<dbReference type="InterPro" id="IPR051499">
    <property type="entry name" value="Phosducin-like_reg"/>
</dbReference>
<accession>A0A137PDG8</accession>
<dbReference type="OrthoDB" id="70588at2759"/>
<feature type="compositionally biased region" description="Acidic residues" evidence="1">
    <location>
        <begin position="30"/>
        <end position="39"/>
    </location>
</feature>
<proteinExistence type="predicted"/>
<reference evidence="2 3" key="1">
    <citation type="journal article" date="2015" name="Genome Biol. Evol.">
        <title>Phylogenomic analyses indicate that early fungi evolved digesting cell walls of algal ancestors of land plants.</title>
        <authorList>
            <person name="Chang Y."/>
            <person name="Wang S."/>
            <person name="Sekimoto S."/>
            <person name="Aerts A.L."/>
            <person name="Choi C."/>
            <person name="Clum A."/>
            <person name="LaButti K.M."/>
            <person name="Lindquist E.A."/>
            <person name="Yee Ngan C."/>
            <person name="Ohm R.A."/>
            <person name="Salamov A.A."/>
            <person name="Grigoriev I.V."/>
            <person name="Spatafora J.W."/>
            <person name="Berbee M.L."/>
        </authorList>
    </citation>
    <scope>NUCLEOTIDE SEQUENCE [LARGE SCALE GENOMIC DNA]</scope>
    <source>
        <strain evidence="2 3">NRRL 28638</strain>
    </source>
</reference>
<dbReference type="PANTHER" id="PTHR46052">
    <property type="entry name" value="PHOSDUCIN-LIKE PROTEIN"/>
    <property type="match status" value="1"/>
</dbReference>
<protein>
    <submittedName>
        <fullName evidence="2">Uncharacterized protein</fullName>
    </submittedName>
</protein>
<feature type="region of interest" description="Disordered" evidence="1">
    <location>
        <begin position="1"/>
        <end position="48"/>
    </location>
</feature>
<keyword evidence="3" id="KW-1185">Reference proteome</keyword>
<dbReference type="InterPro" id="IPR023196">
    <property type="entry name" value="Phosducin_N_dom_sf"/>
</dbReference>
<dbReference type="STRING" id="796925.A0A137PDG8"/>
<dbReference type="InterPro" id="IPR036249">
    <property type="entry name" value="Thioredoxin-like_sf"/>
</dbReference>
<dbReference type="PANTHER" id="PTHR46052:SF1">
    <property type="entry name" value="PHOSDUCIN-LIKE PROTEIN"/>
    <property type="match status" value="1"/>
</dbReference>
<evidence type="ECO:0000313" key="3">
    <source>
        <dbReference type="Proteomes" id="UP000070444"/>
    </source>
</evidence>
<gene>
    <name evidence="2" type="ORF">CONCODRAFT_77542</name>
</gene>
<organism evidence="2 3">
    <name type="scientific">Conidiobolus coronatus (strain ATCC 28846 / CBS 209.66 / NRRL 28638)</name>
    <name type="common">Delacroixia coronata</name>
    <dbReference type="NCBI Taxonomy" id="796925"/>
    <lineage>
        <taxon>Eukaryota</taxon>
        <taxon>Fungi</taxon>
        <taxon>Fungi incertae sedis</taxon>
        <taxon>Zoopagomycota</taxon>
        <taxon>Entomophthoromycotina</taxon>
        <taxon>Entomophthoromycetes</taxon>
        <taxon>Entomophthorales</taxon>
        <taxon>Ancylistaceae</taxon>
        <taxon>Conidiobolus</taxon>
    </lineage>
</organism>
<sequence length="201" mass="23108">MLKSPDTVQFIDDNNGSDRERDNDSLASDIESEQEEEEQTDKYAKIQEEKAAEQASLLNQRTSGRQTGVKGVISDYRYLRKLEKSNSSNSQMSSGSGISSGQLDSLNQMENSFNNLELDELEDNLSDDEAFFEQYKQKRLEELRKNQRSEQIGASKNELNQAIFNKVYELNEDNYIKVIDEQSPKTHVIIHLYQRVSMSAY</sequence>
<dbReference type="SUPFAM" id="SSF52833">
    <property type="entry name" value="Thioredoxin-like"/>
    <property type="match status" value="1"/>
</dbReference>
<feature type="compositionally biased region" description="Low complexity" evidence="1">
    <location>
        <begin position="85"/>
        <end position="102"/>
    </location>
</feature>
<feature type="region of interest" description="Disordered" evidence="1">
    <location>
        <begin position="84"/>
        <end position="105"/>
    </location>
</feature>
<dbReference type="EMBL" id="KQ964443">
    <property type="protein sequence ID" value="KXN73012.1"/>
    <property type="molecule type" value="Genomic_DNA"/>
</dbReference>
<name>A0A137PDG8_CONC2</name>
<evidence type="ECO:0000256" key="1">
    <source>
        <dbReference type="SAM" id="MobiDB-lite"/>
    </source>
</evidence>
<dbReference type="Gene3D" id="1.10.168.10">
    <property type="entry name" value="Phosducin, domain 2"/>
    <property type="match status" value="1"/>
</dbReference>
<evidence type="ECO:0000313" key="2">
    <source>
        <dbReference type="EMBL" id="KXN73012.1"/>
    </source>
</evidence>